<comment type="caution">
    <text evidence="2">The sequence shown here is derived from an EMBL/GenBank/DDBJ whole genome shotgun (WGS) entry which is preliminary data.</text>
</comment>
<protein>
    <submittedName>
        <fullName evidence="2">Radical SAM protein</fullName>
    </submittedName>
</protein>
<sequence length="590" mass="67789">MMKPINRLYDIYLNSEKSAISKNRHSDVNALLIFPNYYNVAMSNLGFLRVYELLNAPDFMSCDRAFLQDFDKDERIVNNRGIISIERRKNILDYDLIFFSLSYENDFINILKIFHAENIPFLSKDRRKPDINGSNYYPLIMAGGVIAFLNPEPVAPLFDIMFVGEAEAIFPDFLQIVQKHFQSLKKNKQTVKQDIIEESSKLEGIYVPSAYDFIFSKRGALEIPVIENVIVKASYPEKIKRKWLDYGFTPSISSITSEYAEFSSMKLIEIARGCKRGCRFCSAAFIYLPARKSSIKDVISGIAKTEEFEKIGFVGLDTMDNEYIKTYMQFSLEEKKTFSLSSVRFDCLDESNIDIMNRAGLKTVTLAVETGSERLKKIINKDIKNETILATIKKIIESGILNIKAYFMIGLPTEDISDIKETVALIKLMRIQFVESSRKNKRIGKLTIGLSPFVPKAWTPLQWENFENEKILSKKINFIYKELNNLPNISLNINSVKSAFTEAFFARGSRLSLNILINSFNNNLTIKKAIIDSGYKIEDFMRKYSTEEILPWDILDQGITKKYLKEEYGRALEYKTTPGCFEGCRRCGIC</sequence>
<dbReference type="Gene3D" id="3.40.50.280">
    <property type="entry name" value="Cobalamin-binding domain"/>
    <property type="match status" value="1"/>
</dbReference>
<dbReference type="SFLD" id="SFLDS00029">
    <property type="entry name" value="Radical_SAM"/>
    <property type="match status" value="1"/>
</dbReference>
<dbReference type="Proteomes" id="UP000316562">
    <property type="component" value="Unassembled WGS sequence"/>
</dbReference>
<dbReference type="EMBL" id="SGBC01000002">
    <property type="protein sequence ID" value="RZD16500.1"/>
    <property type="molecule type" value="Genomic_DNA"/>
</dbReference>
<reference evidence="2 3" key="1">
    <citation type="journal article" date="2019" name="ISME J.">
        <title>Insights into ecological role of a new deltaproteobacterial order Candidatus Acidulodesulfobacterales by metagenomics and metatranscriptomics.</title>
        <authorList>
            <person name="Tan S."/>
            <person name="Liu J."/>
            <person name="Fang Y."/>
            <person name="Hedlund B.P."/>
            <person name="Lian Z.H."/>
            <person name="Huang L.Y."/>
            <person name="Li J.T."/>
            <person name="Huang L.N."/>
            <person name="Li W.J."/>
            <person name="Jiang H.C."/>
            <person name="Dong H.L."/>
            <person name="Shu W.S."/>
        </authorList>
    </citation>
    <scope>NUCLEOTIDE SEQUENCE [LARGE SCALE GENOMIC DNA]</scope>
    <source>
        <strain evidence="2">AP2</strain>
    </source>
</reference>
<dbReference type="InterPro" id="IPR058240">
    <property type="entry name" value="rSAM_sf"/>
</dbReference>
<gene>
    <name evidence="2" type="ORF">EVJ46_05640</name>
</gene>
<dbReference type="AlphaFoldDB" id="A0A519BGV9"/>
<dbReference type="SMART" id="SM00729">
    <property type="entry name" value="Elp3"/>
    <property type="match status" value="1"/>
</dbReference>
<feature type="domain" description="Radical SAM core" evidence="1">
    <location>
        <begin position="260"/>
        <end position="497"/>
    </location>
</feature>
<accession>A0A519BGV9</accession>
<dbReference type="Pfam" id="PF19864">
    <property type="entry name" value="Radical_SAM_N2"/>
    <property type="match status" value="1"/>
</dbReference>
<dbReference type="InterPro" id="IPR007197">
    <property type="entry name" value="rSAM"/>
</dbReference>
<dbReference type="PROSITE" id="PS51918">
    <property type="entry name" value="RADICAL_SAM"/>
    <property type="match status" value="1"/>
</dbReference>
<organism evidence="2 3">
    <name type="scientific">Acididesulfobacter guangdongensis</name>
    <dbReference type="NCBI Taxonomy" id="2597225"/>
    <lineage>
        <taxon>Bacteria</taxon>
        <taxon>Deltaproteobacteria</taxon>
        <taxon>Candidatus Acidulodesulfobacterales</taxon>
        <taxon>Candidatus Acididesulfobacter</taxon>
    </lineage>
</organism>
<evidence type="ECO:0000313" key="2">
    <source>
        <dbReference type="EMBL" id="RZD16500.1"/>
    </source>
</evidence>
<proteinExistence type="predicted"/>
<dbReference type="PANTHER" id="PTHR42731">
    <property type="entry name" value="SLL1084 PROTEIN"/>
    <property type="match status" value="1"/>
</dbReference>
<dbReference type="PANTHER" id="PTHR42731:SF5">
    <property type="entry name" value="RADICAL SAM DOMAIN PROTEIN"/>
    <property type="match status" value="1"/>
</dbReference>
<dbReference type="InterPro" id="IPR006638">
    <property type="entry name" value="Elp3/MiaA/NifB-like_rSAM"/>
</dbReference>
<dbReference type="InterPro" id="IPR023404">
    <property type="entry name" value="rSAM_horseshoe"/>
</dbReference>
<evidence type="ECO:0000259" key="1">
    <source>
        <dbReference type="PROSITE" id="PS51918"/>
    </source>
</evidence>
<name>A0A519BGV9_ACIG2</name>
<dbReference type="CDD" id="cd01335">
    <property type="entry name" value="Radical_SAM"/>
    <property type="match status" value="1"/>
</dbReference>
<dbReference type="GO" id="GO:0051536">
    <property type="term" value="F:iron-sulfur cluster binding"/>
    <property type="evidence" value="ECO:0007669"/>
    <property type="project" value="InterPro"/>
</dbReference>
<dbReference type="GO" id="GO:0003824">
    <property type="term" value="F:catalytic activity"/>
    <property type="evidence" value="ECO:0007669"/>
    <property type="project" value="InterPro"/>
</dbReference>
<evidence type="ECO:0000313" key="3">
    <source>
        <dbReference type="Proteomes" id="UP000316562"/>
    </source>
</evidence>
<dbReference type="SUPFAM" id="SSF102114">
    <property type="entry name" value="Radical SAM enzymes"/>
    <property type="match status" value="1"/>
</dbReference>
<dbReference type="Gene3D" id="3.80.30.20">
    <property type="entry name" value="tm_1862 like domain"/>
    <property type="match status" value="1"/>
</dbReference>
<dbReference type="Pfam" id="PF04055">
    <property type="entry name" value="Radical_SAM"/>
    <property type="match status" value="1"/>
</dbReference>
<dbReference type="SFLD" id="SFLDG01082">
    <property type="entry name" value="B12-binding_domain_containing"/>
    <property type="match status" value="1"/>
</dbReference>
<dbReference type="InterPro" id="IPR045784">
    <property type="entry name" value="Radical_SAM_N2"/>
</dbReference>